<keyword evidence="1" id="KW-0732">Signal</keyword>
<evidence type="ECO:0008006" key="4">
    <source>
        <dbReference type="Google" id="ProtNLM"/>
    </source>
</evidence>
<sequence>MQTPAKLSIFLLLLLLIKWVYANKTVTLFLPLIPRAPLVASVAGSDSTATTYVLKCAPSPSVFCAIPQNFTLTEGPSTACYTVAQVALGVTSSLNCKYSGTTTAECSGGTASGGVTSTTLSSDSMEAFFQQVVVTASDTTCTSTSAHTTTVTGATAASTTGLSVDSRSTTVSGSVAAVSTAGAAGVPRVTGGSQFVLGGAGMALAAILAVIAL</sequence>
<evidence type="ECO:0000313" key="3">
    <source>
        <dbReference type="Proteomes" id="UP000243515"/>
    </source>
</evidence>
<organism evidence="2 3">
    <name type="scientific">Elaphomyces granulatus</name>
    <dbReference type="NCBI Taxonomy" id="519963"/>
    <lineage>
        <taxon>Eukaryota</taxon>
        <taxon>Fungi</taxon>
        <taxon>Dikarya</taxon>
        <taxon>Ascomycota</taxon>
        <taxon>Pezizomycotina</taxon>
        <taxon>Eurotiomycetes</taxon>
        <taxon>Eurotiomycetidae</taxon>
        <taxon>Eurotiales</taxon>
        <taxon>Elaphomycetaceae</taxon>
        <taxon>Elaphomyces</taxon>
    </lineage>
</organism>
<dbReference type="PANTHER" id="PTHR40640">
    <property type="entry name" value="ANCHORED GLYCOPROTEIN, PUTATIVE (AFU_ORTHOLOGUE AFUA_8G04860)-RELATED"/>
    <property type="match status" value="1"/>
</dbReference>
<name>A0A232M0A5_9EURO</name>
<comment type="caution">
    <text evidence="2">The sequence shown here is derived from an EMBL/GenBank/DDBJ whole genome shotgun (WGS) entry which is preliminary data.</text>
</comment>
<protein>
    <recommendedName>
        <fullName evidence="4">Ig-like domain-containing protein</fullName>
    </recommendedName>
</protein>
<reference evidence="2 3" key="1">
    <citation type="journal article" date="2015" name="Environ. Microbiol.">
        <title>Metagenome sequence of Elaphomyces granulatus from sporocarp tissue reveals Ascomycota ectomycorrhizal fingerprints of genome expansion and a Proteobacteria-rich microbiome.</title>
        <authorList>
            <person name="Quandt C.A."/>
            <person name="Kohler A."/>
            <person name="Hesse C.N."/>
            <person name="Sharpton T.J."/>
            <person name="Martin F."/>
            <person name="Spatafora J.W."/>
        </authorList>
    </citation>
    <scope>NUCLEOTIDE SEQUENCE [LARGE SCALE GENOMIC DNA]</scope>
    <source>
        <strain evidence="2 3">OSC145934</strain>
    </source>
</reference>
<evidence type="ECO:0000313" key="2">
    <source>
        <dbReference type="EMBL" id="OXV09833.1"/>
    </source>
</evidence>
<proteinExistence type="predicted"/>
<gene>
    <name evidence="2" type="ORF">Egran_02403</name>
</gene>
<feature type="signal peptide" evidence="1">
    <location>
        <begin position="1"/>
        <end position="22"/>
    </location>
</feature>
<accession>A0A232M0A5</accession>
<evidence type="ECO:0000256" key="1">
    <source>
        <dbReference type="SAM" id="SignalP"/>
    </source>
</evidence>
<feature type="chain" id="PRO_5012036939" description="Ig-like domain-containing protein" evidence="1">
    <location>
        <begin position="23"/>
        <end position="213"/>
    </location>
</feature>
<dbReference type="OrthoDB" id="4991875at2759"/>
<dbReference type="Proteomes" id="UP000243515">
    <property type="component" value="Unassembled WGS sequence"/>
</dbReference>
<keyword evidence="3" id="KW-1185">Reference proteome</keyword>
<dbReference type="EMBL" id="NPHW01003295">
    <property type="protein sequence ID" value="OXV09833.1"/>
    <property type="molecule type" value="Genomic_DNA"/>
</dbReference>
<dbReference type="PANTHER" id="PTHR40640:SF1">
    <property type="entry name" value="ANCHORED GLYCOPROTEIN, PUTATIVE (AFU_ORTHOLOGUE AFUA_8G04860)-RELATED"/>
    <property type="match status" value="1"/>
</dbReference>
<dbReference type="AlphaFoldDB" id="A0A232M0A5"/>